<protein>
    <submittedName>
        <fullName evidence="3">MerR family transcriptional regulator</fullName>
    </submittedName>
</protein>
<keyword evidence="1" id="KW-0238">DNA-binding</keyword>
<dbReference type="InterPro" id="IPR047057">
    <property type="entry name" value="MerR_fam"/>
</dbReference>
<dbReference type="SMART" id="SM00422">
    <property type="entry name" value="HTH_MERR"/>
    <property type="match status" value="1"/>
</dbReference>
<gene>
    <name evidence="3" type="ORF">ABZ510_19920</name>
</gene>
<name>A0ABV2WTA3_9NOCA</name>
<dbReference type="SUPFAM" id="SSF46955">
    <property type="entry name" value="Putative DNA-binding domain"/>
    <property type="match status" value="1"/>
</dbReference>
<dbReference type="CDD" id="cd00592">
    <property type="entry name" value="HTH_MerR-like"/>
    <property type="match status" value="1"/>
</dbReference>
<evidence type="ECO:0000256" key="1">
    <source>
        <dbReference type="ARBA" id="ARBA00023125"/>
    </source>
</evidence>
<proteinExistence type="predicted"/>
<organism evidence="3 4">
    <name type="scientific">Nocardia rhamnosiphila</name>
    <dbReference type="NCBI Taxonomy" id="426716"/>
    <lineage>
        <taxon>Bacteria</taxon>
        <taxon>Bacillati</taxon>
        <taxon>Actinomycetota</taxon>
        <taxon>Actinomycetes</taxon>
        <taxon>Mycobacteriales</taxon>
        <taxon>Nocardiaceae</taxon>
        <taxon>Nocardia</taxon>
    </lineage>
</organism>
<sequence length="308" mass="33025">MTHITDLRGAVGIGEASRRTGLPVRTIRFYCDEELLPTHRTSGGHRVFTAESLTRLTSIRRLRALGLGLSVIAAILADEDATRDAVAGERVAVEAELDALSWRHAVLLALEGTRDEDRTVTLARLAGVAERGAARDVLVGFWRRVLAAMPPGLFDEFVAMDIPAVPATPTPGHVLAVAELAELARSPELGREISRQLWLSDRVSIRDERALIAELAPAHTGAAQRVLAGADPGPGPELDLFVAAHAAARGSRDTSAFRRRLADGATGHPAVTRYWALTARALGTPYTTGTTQEWLHTALARSLEPRGG</sequence>
<keyword evidence="4" id="KW-1185">Reference proteome</keyword>
<dbReference type="InterPro" id="IPR009061">
    <property type="entry name" value="DNA-bd_dom_put_sf"/>
</dbReference>
<dbReference type="Proteomes" id="UP001550628">
    <property type="component" value="Unassembled WGS sequence"/>
</dbReference>
<evidence type="ECO:0000259" key="2">
    <source>
        <dbReference type="PROSITE" id="PS50937"/>
    </source>
</evidence>
<comment type="caution">
    <text evidence="3">The sequence shown here is derived from an EMBL/GenBank/DDBJ whole genome shotgun (WGS) entry which is preliminary data.</text>
</comment>
<dbReference type="Pfam" id="PF13411">
    <property type="entry name" value="MerR_1"/>
    <property type="match status" value="1"/>
</dbReference>
<evidence type="ECO:0000313" key="3">
    <source>
        <dbReference type="EMBL" id="MEU1954118.1"/>
    </source>
</evidence>
<dbReference type="RefSeq" id="WP_051715381.1">
    <property type="nucleotide sequence ID" value="NZ_JBEYBD010000001.1"/>
</dbReference>
<dbReference type="Gene3D" id="1.10.1660.10">
    <property type="match status" value="1"/>
</dbReference>
<dbReference type="EMBL" id="JBEYBF010000013">
    <property type="protein sequence ID" value="MEU1954118.1"/>
    <property type="molecule type" value="Genomic_DNA"/>
</dbReference>
<dbReference type="PANTHER" id="PTHR30204">
    <property type="entry name" value="REDOX-CYCLING DRUG-SENSING TRANSCRIPTIONAL ACTIVATOR SOXR"/>
    <property type="match status" value="1"/>
</dbReference>
<reference evidence="3 4" key="1">
    <citation type="submission" date="2024-06" db="EMBL/GenBank/DDBJ databases">
        <title>The Natural Products Discovery Center: Release of the First 8490 Sequenced Strains for Exploring Actinobacteria Biosynthetic Diversity.</title>
        <authorList>
            <person name="Kalkreuter E."/>
            <person name="Kautsar S.A."/>
            <person name="Yang D."/>
            <person name="Bader C.D."/>
            <person name="Teijaro C.N."/>
            <person name="Fluegel L."/>
            <person name="Davis C.M."/>
            <person name="Simpson J.R."/>
            <person name="Lauterbach L."/>
            <person name="Steele A.D."/>
            <person name="Gui C."/>
            <person name="Meng S."/>
            <person name="Li G."/>
            <person name="Viehrig K."/>
            <person name="Ye F."/>
            <person name="Su P."/>
            <person name="Kiefer A.F."/>
            <person name="Nichols A."/>
            <person name="Cepeda A.J."/>
            <person name="Yan W."/>
            <person name="Fan B."/>
            <person name="Jiang Y."/>
            <person name="Adhikari A."/>
            <person name="Zheng C.-J."/>
            <person name="Schuster L."/>
            <person name="Cowan T.M."/>
            <person name="Smanski M.J."/>
            <person name="Chevrette M.G."/>
            <person name="De Carvalho L.P.S."/>
            <person name="Shen B."/>
        </authorList>
    </citation>
    <scope>NUCLEOTIDE SEQUENCE [LARGE SCALE GENOMIC DNA]</scope>
    <source>
        <strain evidence="3 4">NPDC019708</strain>
    </source>
</reference>
<dbReference type="PROSITE" id="PS50937">
    <property type="entry name" value="HTH_MERR_2"/>
    <property type="match status" value="1"/>
</dbReference>
<dbReference type="PANTHER" id="PTHR30204:SF93">
    <property type="entry name" value="HTH MERR-TYPE DOMAIN-CONTAINING PROTEIN"/>
    <property type="match status" value="1"/>
</dbReference>
<feature type="domain" description="HTH merR-type" evidence="2">
    <location>
        <begin position="13"/>
        <end position="78"/>
    </location>
</feature>
<evidence type="ECO:0000313" key="4">
    <source>
        <dbReference type="Proteomes" id="UP001550628"/>
    </source>
</evidence>
<accession>A0ABV2WTA3</accession>
<dbReference type="InterPro" id="IPR000551">
    <property type="entry name" value="MerR-type_HTH_dom"/>
</dbReference>
<dbReference type="GeneID" id="96247161"/>